<feature type="region of interest" description="Disordered" evidence="1">
    <location>
        <begin position="82"/>
        <end position="139"/>
    </location>
</feature>
<protein>
    <submittedName>
        <fullName evidence="3">Uncharacterized protein</fullName>
    </submittedName>
</protein>
<gene>
    <name evidence="3" type="ORF">ACFFTP_02515</name>
</gene>
<name>A0ABV5QHW0_9ACTN</name>
<keyword evidence="2" id="KW-0472">Membrane</keyword>
<evidence type="ECO:0000256" key="1">
    <source>
        <dbReference type="SAM" id="MobiDB-lite"/>
    </source>
</evidence>
<evidence type="ECO:0000313" key="4">
    <source>
        <dbReference type="Proteomes" id="UP001589716"/>
    </source>
</evidence>
<proteinExistence type="predicted"/>
<dbReference type="Proteomes" id="UP001589716">
    <property type="component" value="Unassembled WGS sequence"/>
</dbReference>
<organism evidence="3 4">
    <name type="scientific">Streptomyces roseoviridis</name>
    <dbReference type="NCBI Taxonomy" id="67361"/>
    <lineage>
        <taxon>Bacteria</taxon>
        <taxon>Bacillati</taxon>
        <taxon>Actinomycetota</taxon>
        <taxon>Actinomycetes</taxon>
        <taxon>Kitasatosporales</taxon>
        <taxon>Streptomycetaceae</taxon>
        <taxon>Streptomyces</taxon>
    </lineage>
</organism>
<sequence length="139" mass="13609">MTKRLWFLAVGTVLALGGLAVFLTLRGLDAADKWSSVLSLFFTVAGFALALAGMVGRGPAQSADGAVAGGALRQIRGVKGDVTLTGGGSSGTAPSSASVPAPAQGGGTQSAQGARTGGDLTQIDGVDGSVRIQPESPTP</sequence>
<dbReference type="EMBL" id="JBHMCT010000004">
    <property type="protein sequence ID" value="MFB9553071.1"/>
    <property type="molecule type" value="Genomic_DNA"/>
</dbReference>
<keyword evidence="4" id="KW-1185">Reference proteome</keyword>
<dbReference type="RefSeq" id="WP_345489968.1">
    <property type="nucleotide sequence ID" value="NZ_BAAAWU010000001.1"/>
</dbReference>
<accession>A0ABV5QHW0</accession>
<comment type="caution">
    <text evidence="3">The sequence shown here is derived from an EMBL/GenBank/DDBJ whole genome shotgun (WGS) entry which is preliminary data.</text>
</comment>
<feature type="compositionally biased region" description="Low complexity" evidence="1">
    <location>
        <begin position="91"/>
        <end position="118"/>
    </location>
</feature>
<evidence type="ECO:0000256" key="2">
    <source>
        <dbReference type="SAM" id="Phobius"/>
    </source>
</evidence>
<reference evidence="3 4" key="1">
    <citation type="submission" date="2024-09" db="EMBL/GenBank/DDBJ databases">
        <authorList>
            <person name="Sun Q."/>
            <person name="Mori K."/>
        </authorList>
    </citation>
    <scope>NUCLEOTIDE SEQUENCE [LARGE SCALE GENOMIC DNA]</scope>
    <source>
        <strain evidence="3 4">JCM 4414</strain>
    </source>
</reference>
<feature type="transmembrane region" description="Helical" evidence="2">
    <location>
        <begin position="36"/>
        <end position="55"/>
    </location>
</feature>
<keyword evidence="2" id="KW-1133">Transmembrane helix</keyword>
<evidence type="ECO:0000313" key="3">
    <source>
        <dbReference type="EMBL" id="MFB9553071.1"/>
    </source>
</evidence>
<keyword evidence="2" id="KW-0812">Transmembrane</keyword>